<keyword evidence="5 10" id="KW-0031">Aminopeptidase</keyword>
<evidence type="ECO:0000256" key="2">
    <source>
        <dbReference type="ARBA" id="ARBA00001946"/>
    </source>
</evidence>
<proteinExistence type="inferred from homology"/>
<protein>
    <submittedName>
        <fullName evidence="10">Aminopeptidase</fullName>
    </submittedName>
</protein>
<dbReference type="PANTHER" id="PTHR34448:SF1">
    <property type="entry name" value="BLL6088 PROTEIN"/>
    <property type="match status" value="1"/>
</dbReference>
<evidence type="ECO:0000256" key="4">
    <source>
        <dbReference type="ARBA" id="ARBA00008236"/>
    </source>
</evidence>
<keyword evidence="8" id="KW-0378">Hydrolase</keyword>
<reference evidence="10" key="1">
    <citation type="submission" date="2020-02" db="EMBL/GenBank/DDBJ databases">
        <authorList>
            <person name="Meier V. D."/>
        </authorList>
    </citation>
    <scope>NUCLEOTIDE SEQUENCE</scope>
    <source>
        <strain evidence="10">AVDCRST_MAG64</strain>
    </source>
</reference>
<dbReference type="AlphaFoldDB" id="A0A6J4P1K9"/>
<name>A0A6J4P1K9_9BACT</name>
<dbReference type="Gene3D" id="3.40.1830.10">
    <property type="entry name" value="Thermophilic metalloprotease (M29)"/>
    <property type="match status" value="1"/>
</dbReference>
<sequence>MVRQAPVKFHVPSFRLAGPPPAYRQPRLPSVPMTDPRILKLADVLVNYSCAVKPGEALLLEAIDVPHAFTKAVVAAVAKAGGKPLAMLKSNEVNRALMMAGTGDQWDLIGDVERRQMQAVQCYIGARGNPNVSELSDVPADLQKKYEAAVWQRVHHDIRVKKTRWCVLRWPSPSMAQMAEMSTEAFEDFFFDVCTLDYRRMSKAMQPLKKRMEATSQVRLKAPGDTDLTFSIKGIPAVPCDGRVNIPDGEVFTAPVKTSVNGVIHFNCPTIYRGATHTDIRLTFRDGRIVEATSSATDKLNEVLDTDAGSRFVGEFAIGFNPYCTRPMKDILFDEKIAGSIHFTPGSCYDEASNGNKSKIHWEP</sequence>
<evidence type="ECO:0000256" key="6">
    <source>
        <dbReference type="ARBA" id="ARBA00022670"/>
    </source>
</evidence>
<evidence type="ECO:0000256" key="5">
    <source>
        <dbReference type="ARBA" id="ARBA00022438"/>
    </source>
</evidence>
<dbReference type="GO" id="GO:0004177">
    <property type="term" value="F:aminopeptidase activity"/>
    <property type="evidence" value="ECO:0007669"/>
    <property type="project" value="UniProtKB-KW"/>
</dbReference>
<evidence type="ECO:0000313" key="10">
    <source>
        <dbReference type="EMBL" id="CAA9398391.1"/>
    </source>
</evidence>
<evidence type="ECO:0000256" key="3">
    <source>
        <dbReference type="ARBA" id="ARBA00001947"/>
    </source>
</evidence>
<dbReference type="GO" id="GO:0046872">
    <property type="term" value="F:metal ion binding"/>
    <property type="evidence" value="ECO:0007669"/>
    <property type="project" value="UniProtKB-KW"/>
</dbReference>
<feature type="non-terminal residue" evidence="10">
    <location>
        <position position="364"/>
    </location>
</feature>
<evidence type="ECO:0000256" key="1">
    <source>
        <dbReference type="ARBA" id="ARBA00001941"/>
    </source>
</evidence>
<dbReference type="PANTHER" id="PTHR34448">
    <property type="entry name" value="AMINOPEPTIDASE"/>
    <property type="match status" value="1"/>
</dbReference>
<dbReference type="GO" id="GO:0006508">
    <property type="term" value="P:proteolysis"/>
    <property type="evidence" value="ECO:0007669"/>
    <property type="project" value="UniProtKB-KW"/>
</dbReference>
<comment type="cofactor">
    <cofactor evidence="2">
        <name>Mg(2+)</name>
        <dbReference type="ChEBI" id="CHEBI:18420"/>
    </cofactor>
</comment>
<evidence type="ECO:0000256" key="9">
    <source>
        <dbReference type="ARBA" id="ARBA00023049"/>
    </source>
</evidence>
<keyword evidence="7" id="KW-0479">Metal-binding</keyword>
<comment type="cofactor">
    <cofactor evidence="3">
        <name>Zn(2+)</name>
        <dbReference type="ChEBI" id="CHEBI:29105"/>
    </cofactor>
</comment>
<dbReference type="InterPro" id="IPR052170">
    <property type="entry name" value="M29_Exopeptidase"/>
</dbReference>
<dbReference type="InterPro" id="IPR000787">
    <property type="entry name" value="Peptidase_M29"/>
</dbReference>
<gene>
    <name evidence="10" type="ORF">AVDCRST_MAG64-1561</name>
</gene>
<evidence type="ECO:0000256" key="7">
    <source>
        <dbReference type="ARBA" id="ARBA00022723"/>
    </source>
</evidence>
<organism evidence="10">
    <name type="scientific">uncultured Phycisphaerae bacterium</name>
    <dbReference type="NCBI Taxonomy" id="904963"/>
    <lineage>
        <taxon>Bacteria</taxon>
        <taxon>Pseudomonadati</taxon>
        <taxon>Planctomycetota</taxon>
        <taxon>Phycisphaerae</taxon>
        <taxon>environmental samples</taxon>
    </lineage>
</organism>
<keyword evidence="6" id="KW-0645">Protease</keyword>
<dbReference type="SUPFAM" id="SSF144052">
    <property type="entry name" value="Thermophilic metalloprotease-like"/>
    <property type="match status" value="1"/>
</dbReference>
<dbReference type="GO" id="GO:0008237">
    <property type="term" value="F:metallopeptidase activity"/>
    <property type="evidence" value="ECO:0007669"/>
    <property type="project" value="UniProtKB-KW"/>
</dbReference>
<dbReference type="Pfam" id="PF02073">
    <property type="entry name" value="Peptidase_M29"/>
    <property type="match status" value="1"/>
</dbReference>
<evidence type="ECO:0000256" key="8">
    <source>
        <dbReference type="ARBA" id="ARBA00022801"/>
    </source>
</evidence>
<comment type="cofactor">
    <cofactor evidence="1">
        <name>Co(2+)</name>
        <dbReference type="ChEBI" id="CHEBI:48828"/>
    </cofactor>
</comment>
<keyword evidence="9" id="KW-0482">Metalloprotease</keyword>
<comment type="similarity">
    <text evidence="4">Belongs to the peptidase M29 family.</text>
</comment>
<accession>A0A6J4P1K9</accession>
<dbReference type="EMBL" id="CADCUQ010000357">
    <property type="protein sequence ID" value="CAA9398391.1"/>
    <property type="molecule type" value="Genomic_DNA"/>
</dbReference>
<dbReference type="InterPro" id="IPR035097">
    <property type="entry name" value="M29_N-terminal"/>
</dbReference>